<feature type="non-terminal residue" evidence="3">
    <location>
        <position position="66"/>
    </location>
</feature>
<feature type="chain" id="PRO_5017547075" evidence="2">
    <location>
        <begin position="25"/>
        <end position="66"/>
    </location>
</feature>
<sequence length="66" mass="7003">MPIKRVVAATVLAIGLCACATAPAQDETRIDADATVKHKKVVRIEVRKPDEVSQPGPGDRMPAGRP</sequence>
<evidence type="ECO:0000256" key="1">
    <source>
        <dbReference type="SAM" id="MobiDB-lite"/>
    </source>
</evidence>
<name>A0A3B9KYQ2_9PROT</name>
<feature type="signal peptide" evidence="2">
    <location>
        <begin position="1"/>
        <end position="24"/>
    </location>
</feature>
<keyword evidence="2" id="KW-0732">Signal</keyword>
<organism evidence="3 4">
    <name type="scientific">Hyphomonas atlantica</name>
    <dbReference type="NCBI Taxonomy" id="1280948"/>
    <lineage>
        <taxon>Bacteria</taxon>
        <taxon>Pseudomonadati</taxon>
        <taxon>Pseudomonadota</taxon>
        <taxon>Alphaproteobacteria</taxon>
        <taxon>Hyphomonadales</taxon>
        <taxon>Hyphomonadaceae</taxon>
        <taxon>Hyphomonas</taxon>
    </lineage>
</organism>
<feature type="region of interest" description="Disordered" evidence="1">
    <location>
        <begin position="46"/>
        <end position="66"/>
    </location>
</feature>
<proteinExistence type="predicted"/>
<reference evidence="3 4" key="1">
    <citation type="journal article" date="2018" name="Nat. Biotechnol.">
        <title>A standardized bacterial taxonomy based on genome phylogeny substantially revises the tree of life.</title>
        <authorList>
            <person name="Parks D.H."/>
            <person name="Chuvochina M."/>
            <person name="Waite D.W."/>
            <person name="Rinke C."/>
            <person name="Skarshewski A."/>
            <person name="Chaumeil P.A."/>
            <person name="Hugenholtz P."/>
        </authorList>
    </citation>
    <scope>NUCLEOTIDE SEQUENCE [LARGE SCALE GENOMIC DNA]</scope>
    <source>
        <strain evidence="3">UBA8557</strain>
    </source>
</reference>
<dbReference type="PROSITE" id="PS51257">
    <property type="entry name" value="PROKAR_LIPOPROTEIN"/>
    <property type="match status" value="1"/>
</dbReference>
<protein>
    <submittedName>
        <fullName evidence="3">Uncharacterized protein</fullName>
    </submittedName>
</protein>
<dbReference type="EMBL" id="DMBR01000081">
    <property type="protein sequence ID" value="HAE93445.1"/>
    <property type="molecule type" value="Genomic_DNA"/>
</dbReference>
<accession>A0A3B9KYQ2</accession>
<evidence type="ECO:0000313" key="4">
    <source>
        <dbReference type="Proteomes" id="UP000259173"/>
    </source>
</evidence>
<dbReference type="Proteomes" id="UP000259173">
    <property type="component" value="Unassembled WGS sequence"/>
</dbReference>
<comment type="caution">
    <text evidence="3">The sequence shown here is derived from an EMBL/GenBank/DDBJ whole genome shotgun (WGS) entry which is preliminary data.</text>
</comment>
<gene>
    <name evidence="3" type="ORF">DCG65_02725</name>
</gene>
<evidence type="ECO:0000313" key="3">
    <source>
        <dbReference type="EMBL" id="HAE93445.1"/>
    </source>
</evidence>
<evidence type="ECO:0000256" key="2">
    <source>
        <dbReference type="SAM" id="SignalP"/>
    </source>
</evidence>
<dbReference type="AlphaFoldDB" id="A0A3B9KYQ2"/>